<dbReference type="InterPro" id="IPR022052">
    <property type="entry name" value="Histone-bd_RBBP4-like_N"/>
</dbReference>
<evidence type="ECO:0000259" key="3">
    <source>
        <dbReference type="Pfam" id="PF12265"/>
    </source>
</evidence>
<evidence type="ECO:0000313" key="5">
    <source>
        <dbReference type="Proteomes" id="UP000239156"/>
    </source>
</evidence>
<dbReference type="InterPro" id="IPR050459">
    <property type="entry name" value="WD_repeat_RBAP46/RBAP48/MSI1"/>
</dbReference>
<reference evidence="4" key="1">
    <citation type="submission" date="2017-12" db="EMBL/GenBank/DDBJ databases">
        <title>Gene loss provides genomic basis for host adaptation in cereal stripe rust fungi.</title>
        <authorList>
            <person name="Xia C."/>
        </authorList>
    </citation>
    <scope>NUCLEOTIDE SEQUENCE [LARGE SCALE GENOMIC DNA]</scope>
    <source>
        <strain evidence="4">93-210</strain>
    </source>
</reference>
<dbReference type="VEuPathDB" id="FungiDB:PSTT_13795"/>
<proteinExistence type="predicted"/>
<dbReference type="Gene3D" id="2.130.10.10">
    <property type="entry name" value="YVTN repeat-like/Quinoprotein amine dehydrogenase"/>
    <property type="match status" value="1"/>
</dbReference>
<comment type="caution">
    <text evidence="4">The sequence shown here is derived from an EMBL/GenBank/DDBJ whole genome shotgun (WGS) entry which is preliminary data.</text>
</comment>
<dbReference type="AlphaFoldDB" id="A0A2S4UQ65"/>
<gene>
    <name evidence="4" type="ORF">PSTT_13795</name>
</gene>
<dbReference type="InterPro" id="IPR015943">
    <property type="entry name" value="WD40/YVTN_repeat-like_dom_sf"/>
</dbReference>
<evidence type="ECO:0000313" key="4">
    <source>
        <dbReference type="EMBL" id="POV99409.1"/>
    </source>
</evidence>
<keyword evidence="2" id="KW-0677">Repeat</keyword>
<keyword evidence="1" id="KW-0853">WD repeat</keyword>
<dbReference type="VEuPathDB" id="FungiDB:PSHT_06674"/>
<sequence length="378" mass="42364">MSANIPPNQATSTTSSAEQAINFQKSIVGLRDDFGRALALVIAGLKKSNTGGAEHACFEPITDMVKFFPVVAIELRQGMYYKEIQALRELTFEEKALMSSTTIECNELYHKVFCELQILESKLVKEVILCGYSPAKGRAAFLEEVERSITSNHRFHDLQSQLLKLRIERYRAEALVDKLPKGSNTDSDSEADTNTNHGAAAAVTIPFDPFCYFPTADGPSHTTFSNSGWVITLFLDSGCDITIWKKNSPFLYDLVLTHALDWPTLTTQWFPDQELSPDKSYTTQRILIGTHTSDNEPNYLQIVNVRLPNPNCEELGLDKYDKQSGEIGSYSDTQPRFKVIQSIPHVGEVNWAWYMPQDSDLIAAYVISYPLPSTSTPR</sequence>
<evidence type="ECO:0000256" key="1">
    <source>
        <dbReference type="ARBA" id="ARBA00022574"/>
    </source>
</evidence>
<dbReference type="PANTHER" id="PTHR22850">
    <property type="entry name" value="WD40 REPEAT FAMILY"/>
    <property type="match status" value="1"/>
</dbReference>
<accession>A0A2S4UQ65</accession>
<protein>
    <recommendedName>
        <fullName evidence="3">Histone-binding protein RBBP4-like N-terminal domain-containing protein</fullName>
    </recommendedName>
</protein>
<keyword evidence="5" id="KW-1185">Reference proteome</keyword>
<organism evidence="4 5">
    <name type="scientific">Puccinia striiformis</name>
    <dbReference type="NCBI Taxonomy" id="27350"/>
    <lineage>
        <taxon>Eukaryota</taxon>
        <taxon>Fungi</taxon>
        <taxon>Dikarya</taxon>
        <taxon>Basidiomycota</taxon>
        <taxon>Pucciniomycotina</taxon>
        <taxon>Pucciniomycetes</taxon>
        <taxon>Pucciniales</taxon>
        <taxon>Pucciniaceae</taxon>
        <taxon>Puccinia</taxon>
    </lineage>
</organism>
<dbReference type="Proteomes" id="UP000239156">
    <property type="component" value="Unassembled WGS sequence"/>
</dbReference>
<dbReference type="Pfam" id="PF12265">
    <property type="entry name" value="CAF1C_H4-bd"/>
    <property type="match status" value="1"/>
</dbReference>
<dbReference type="EMBL" id="PKSL01000201">
    <property type="protein sequence ID" value="POV99409.1"/>
    <property type="molecule type" value="Genomic_DNA"/>
</dbReference>
<name>A0A2S4UQ65_9BASI</name>
<evidence type="ECO:0000256" key="2">
    <source>
        <dbReference type="ARBA" id="ARBA00022737"/>
    </source>
</evidence>
<feature type="domain" description="Histone-binding protein RBBP4-like N-terminal" evidence="3">
    <location>
        <begin position="242"/>
        <end position="309"/>
    </location>
</feature>